<dbReference type="EMBL" id="KK583217">
    <property type="protein sequence ID" value="KDO27444.1"/>
    <property type="molecule type" value="Genomic_DNA"/>
</dbReference>
<evidence type="ECO:0000259" key="7">
    <source>
        <dbReference type="Pfam" id="PF06454"/>
    </source>
</evidence>
<dbReference type="GO" id="GO:0012505">
    <property type="term" value="C:endomembrane system"/>
    <property type="evidence" value="ECO:0007669"/>
    <property type="project" value="UniProtKB-SubCell"/>
</dbReference>
<dbReference type="VEuPathDB" id="FungiDB:SPRG_07032"/>
<evidence type="ECO:0000256" key="3">
    <source>
        <dbReference type="ARBA" id="ARBA00022692"/>
    </source>
</evidence>
<feature type="domain" description="THH1/TOM1/TOM3" evidence="7">
    <location>
        <begin position="22"/>
        <end position="292"/>
    </location>
</feature>
<dbReference type="InterPro" id="IPR009457">
    <property type="entry name" value="THH1/TOM1/TOM3_dom"/>
</dbReference>
<dbReference type="OrthoDB" id="19798at2759"/>
<keyword evidence="5 6" id="KW-0472">Membrane</keyword>
<evidence type="ECO:0000256" key="5">
    <source>
        <dbReference type="ARBA" id="ARBA00023136"/>
    </source>
</evidence>
<comment type="subcellular location">
    <subcellularLocation>
        <location evidence="1">Endomembrane system</location>
        <topology evidence="1">Multi-pass membrane protein</topology>
    </subcellularLocation>
</comment>
<reference evidence="8 9" key="1">
    <citation type="journal article" date="2013" name="PLoS Genet.">
        <title>Distinctive expansion of potential virulence genes in the genome of the oomycete fish pathogen Saprolegnia parasitica.</title>
        <authorList>
            <person name="Jiang R.H."/>
            <person name="de Bruijn I."/>
            <person name="Haas B.J."/>
            <person name="Belmonte R."/>
            <person name="Lobach L."/>
            <person name="Christie J."/>
            <person name="van den Ackerveken G."/>
            <person name="Bottin A."/>
            <person name="Bulone V."/>
            <person name="Diaz-Moreno S.M."/>
            <person name="Dumas B."/>
            <person name="Fan L."/>
            <person name="Gaulin E."/>
            <person name="Govers F."/>
            <person name="Grenville-Briggs L.J."/>
            <person name="Horner N.R."/>
            <person name="Levin J.Z."/>
            <person name="Mammella M."/>
            <person name="Meijer H.J."/>
            <person name="Morris P."/>
            <person name="Nusbaum C."/>
            <person name="Oome S."/>
            <person name="Phillips A.J."/>
            <person name="van Rooyen D."/>
            <person name="Rzeszutek E."/>
            <person name="Saraiva M."/>
            <person name="Secombes C.J."/>
            <person name="Seidl M.F."/>
            <person name="Snel B."/>
            <person name="Stassen J.H."/>
            <person name="Sykes S."/>
            <person name="Tripathy S."/>
            <person name="van den Berg H."/>
            <person name="Vega-Arreguin J.C."/>
            <person name="Wawra S."/>
            <person name="Young S.K."/>
            <person name="Zeng Q."/>
            <person name="Dieguez-Uribeondo J."/>
            <person name="Russ C."/>
            <person name="Tyler B.M."/>
            <person name="van West P."/>
        </authorList>
    </citation>
    <scope>NUCLEOTIDE SEQUENCE [LARGE SCALE GENOMIC DNA]</scope>
    <source>
        <strain evidence="8 9">CBS 223.65</strain>
    </source>
</reference>
<gene>
    <name evidence="8" type="ORF">SPRG_07032</name>
</gene>
<keyword evidence="4 6" id="KW-1133">Transmembrane helix</keyword>
<evidence type="ECO:0000313" key="9">
    <source>
        <dbReference type="Proteomes" id="UP000030745"/>
    </source>
</evidence>
<keyword evidence="3 6" id="KW-0812">Transmembrane</keyword>
<feature type="transmembrane region" description="Helical" evidence="6">
    <location>
        <begin position="144"/>
        <end position="167"/>
    </location>
</feature>
<dbReference type="Pfam" id="PF06454">
    <property type="entry name" value="THH1_TOM1-3_dom"/>
    <property type="match status" value="1"/>
</dbReference>
<dbReference type="RefSeq" id="XP_012201883.1">
    <property type="nucleotide sequence ID" value="XM_012346493.1"/>
</dbReference>
<dbReference type="PANTHER" id="PTHR31142:SF3">
    <property type="entry name" value="THH1_TOM1_TOM3 DOMAIN-CONTAINING PROTEIN"/>
    <property type="match status" value="1"/>
</dbReference>
<feature type="transmembrane region" description="Helical" evidence="6">
    <location>
        <begin position="24"/>
        <end position="46"/>
    </location>
</feature>
<proteinExistence type="inferred from homology"/>
<evidence type="ECO:0000313" key="8">
    <source>
        <dbReference type="EMBL" id="KDO27444.1"/>
    </source>
</evidence>
<feature type="transmembrane region" description="Helical" evidence="6">
    <location>
        <begin position="259"/>
        <end position="280"/>
    </location>
</feature>
<feature type="transmembrane region" description="Helical" evidence="6">
    <location>
        <begin position="225"/>
        <end position="247"/>
    </location>
</feature>
<feature type="transmembrane region" description="Helical" evidence="6">
    <location>
        <begin position="58"/>
        <end position="79"/>
    </location>
</feature>
<dbReference type="InterPro" id="IPR040226">
    <property type="entry name" value="THH1/TOM1/TOM3"/>
</dbReference>
<dbReference type="Proteomes" id="UP000030745">
    <property type="component" value="Unassembled WGS sequence"/>
</dbReference>
<protein>
    <recommendedName>
        <fullName evidence="7">THH1/TOM1/TOM3 domain-containing protein</fullName>
    </recommendedName>
</protein>
<evidence type="ECO:0000256" key="2">
    <source>
        <dbReference type="ARBA" id="ARBA00006779"/>
    </source>
</evidence>
<comment type="similarity">
    <text evidence="2">Belongs to the plant tobamovirus multiplication TOM1 protein family.</text>
</comment>
<evidence type="ECO:0000256" key="6">
    <source>
        <dbReference type="SAM" id="Phobius"/>
    </source>
</evidence>
<dbReference type="AlphaFoldDB" id="A0A067C9J1"/>
<evidence type="ECO:0000256" key="1">
    <source>
        <dbReference type="ARBA" id="ARBA00004127"/>
    </source>
</evidence>
<dbReference type="KEGG" id="spar:SPRG_07032"/>
<organism evidence="8 9">
    <name type="scientific">Saprolegnia parasitica (strain CBS 223.65)</name>
    <dbReference type="NCBI Taxonomy" id="695850"/>
    <lineage>
        <taxon>Eukaryota</taxon>
        <taxon>Sar</taxon>
        <taxon>Stramenopiles</taxon>
        <taxon>Oomycota</taxon>
        <taxon>Saprolegniomycetes</taxon>
        <taxon>Saprolegniales</taxon>
        <taxon>Saprolegniaceae</taxon>
        <taxon>Saprolegnia</taxon>
    </lineage>
</organism>
<name>A0A067C9J1_SAPPC</name>
<dbReference type="GeneID" id="24129342"/>
<feature type="transmembrane region" description="Helical" evidence="6">
    <location>
        <begin position="114"/>
        <end position="132"/>
    </location>
</feature>
<evidence type="ECO:0000256" key="4">
    <source>
        <dbReference type="ARBA" id="ARBA00022989"/>
    </source>
</evidence>
<accession>A0A067C9J1</accession>
<sequence>MGMVAPWAASSGNETAAAEANRRAFAATGLFYVCVFVLSAVQLVRNCRSYAAWTQQKVAHAILVLLALTRAVFLLAVGVNDWCHVAGTGVLSPACEANGIERQLFYAADELPNLLFFSLYLLMGLFWAEVYYNATDQVDFFSYVVKPTAMTLHVCAYILQIALWVLYADPWRSEDHYIGRGYAAYTTTMFSIVTLAFLVYGRLAYVELRSVPVDLGVRSKKLKEVTRMTVVCTTCFTSRSLLVIYLAQDHVQLGTHLSWGVILLFYALLELLPIGAILHFHRRFPRRATTTTAENKVLYRFLPDDDVYGLDDGGIVACEAPLLADTDDSDDSSGNI</sequence>
<dbReference type="PANTHER" id="PTHR31142">
    <property type="entry name" value="TOBAMOVIRUS MULTIPLICATION PROTEIN 1-LIKE ISOFORM X1"/>
    <property type="match status" value="1"/>
</dbReference>
<dbReference type="OMA" id="VWRNERA"/>
<keyword evidence="9" id="KW-1185">Reference proteome</keyword>
<feature type="transmembrane region" description="Helical" evidence="6">
    <location>
        <begin position="182"/>
        <end position="205"/>
    </location>
</feature>